<name>A0A1U6IR34_9SPHN</name>
<accession>A0A1U6IR34</accession>
<evidence type="ECO:0000313" key="1">
    <source>
        <dbReference type="EMBL" id="SLK10501.1"/>
    </source>
</evidence>
<dbReference type="Proteomes" id="UP000190989">
    <property type="component" value="Unassembled WGS sequence"/>
</dbReference>
<keyword evidence="2" id="KW-1185">Reference proteome</keyword>
<evidence type="ECO:0000313" key="2">
    <source>
        <dbReference type="Proteomes" id="UP000190989"/>
    </source>
</evidence>
<dbReference type="AlphaFoldDB" id="A0A1U6IR34"/>
<proteinExistence type="predicted"/>
<evidence type="ECO:0008006" key="3">
    <source>
        <dbReference type="Google" id="ProtNLM"/>
    </source>
</evidence>
<dbReference type="EMBL" id="FVZE01000012">
    <property type="protein sequence ID" value="SLK10501.1"/>
    <property type="molecule type" value="Genomic_DNA"/>
</dbReference>
<gene>
    <name evidence="1" type="ORF">SAMN06295987_1121</name>
</gene>
<protein>
    <recommendedName>
        <fullName evidence="3">DUF2971 domain-containing protein</fullName>
    </recommendedName>
</protein>
<organism evidence="1 2">
    <name type="scientific">Novosphingobium mathurense</name>
    <dbReference type="NCBI Taxonomy" id="428990"/>
    <lineage>
        <taxon>Bacteria</taxon>
        <taxon>Pseudomonadati</taxon>
        <taxon>Pseudomonadota</taxon>
        <taxon>Alphaproteobacteria</taxon>
        <taxon>Sphingomonadales</taxon>
        <taxon>Sphingomonadaceae</taxon>
        <taxon>Novosphingobium</taxon>
    </lineage>
</organism>
<reference evidence="2" key="1">
    <citation type="submission" date="2017-02" db="EMBL/GenBank/DDBJ databases">
        <authorList>
            <person name="Varghese N."/>
            <person name="Submissions S."/>
        </authorList>
    </citation>
    <scope>NUCLEOTIDE SEQUENCE [LARGE SCALE GENOMIC DNA]</scope>
    <source>
        <strain evidence="2">SM117</strain>
    </source>
</reference>
<sequence>MSNAEAGEVDLQPIIGAQRVLRARISDEELDSPIRRIFPLWMLQRALRLRQLTLVSPSLWEDPREDPVANCAMTRLRDEKAGCDFRQTFLEHYLAPAWAQSWSFNPGSDTLLRAYSRVLLDELEGRNTDPRNEGVTVTTTPRRLMRAMSKWAKDGAKYHFVIARALYGSEAQIHEWVGNVVRGPQGPRFFQSVEGRADSLLWKRDYFRHEEEVRLICIKREPTVDEGKLKHFQFDPNETISGMSFDPRLRRFEQLEREAVVRGLGYTGPVTEDSAYHRIILDIQMTTEWPDPA</sequence>